<name>A0A1G2JE65_9BACT</name>
<evidence type="ECO:0000313" key="1">
    <source>
        <dbReference type="EMBL" id="OGZ85415.1"/>
    </source>
</evidence>
<dbReference type="Proteomes" id="UP000177751">
    <property type="component" value="Unassembled WGS sequence"/>
</dbReference>
<organism evidence="1 2">
    <name type="scientific">Candidatus Staskawiczbacteria bacterium RIFOXYC1_FULL_38_18</name>
    <dbReference type="NCBI Taxonomy" id="1802229"/>
    <lineage>
        <taxon>Bacteria</taxon>
        <taxon>Candidatus Staskawicziibacteriota</taxon>
    </lineage>
</organism>
<proteinExistence type="predicted"/>
<sequence length="140" mass="16143">MFHDFDHSGKMVNDEINIEMAILGFRKYLAQEDKDSQARIEELISCTEYPYKVSSRKMDLSCQILRDADLSQALNVAWIQQVIFGLAKEWNKSPQEVLKMQAGFHQNLGFATEWARKRFPLSMVVAKIQEAEDLLGILEC</sequence>
<reference evidence="1 2" key="1">
    <citation type="journal article" date="2016" name="Nat. Commun.">
        <title>Thousands of microbial genomes shed light on interconnected biogeochemical processes in an aquifer system.</title>
        <authorList>
            <person name="Anantharaman K."/>
            <person name="Brown C.T."/>
            <person name="Hug L.A."/>
            <person name="Sharon I."/>
            <person name="Castelle C.J."/>
            <person name="Probst A.J."/>
            <person name="Thomas B.C."/>
            <person name="Singh A."/>
            <person name="Wilkins M.J."/>
            <person name="Karaoz U."/>
            <person name="Brodie E.L."/>
            <person name="Williams K.H."/>
            <person name="Hubbard S.S."/>
            <person name="Banfield J.F."/>
        </authorList>
    </citation>
    <scope>NUCLEOTIDE SEQUENCE [LARGE SCALE GENOMIC DNA]</scope>
</reference>
<dbReference type="STRING" id="1802229.A2401_03245"/>
<dbReference type="EMBL" id="MHPP01000003">
    <property type="protein sequence ID" value="OGZ85415.1"/>
    <property type="molecule type" value="Genomic_DNA"/>
</dbReference>
<comment type="caution">
    <text evidence="1">The sequence shown here is derived from an EMBL/GenBank/DDBJ whole genome shotgun (WGS) entry which is preliminary data.</text>
</comment>
<evidence type="ECO:0000313" key="2">
    <source>
        <dbReference type="Proteomes" id="UP000177751"/>
    </source>
</evidence>
<protein>
    <submittedName>
        <fullName evidence="1">Uncharacterized protein</fullName>
    </submittedName>
</protein>
<accession>A0A1G2JE65</accession>
<dbReference type="AlphaFoldDB" id="A0A1G2JE65"/>
<gene>
    <name evidence="1" type="ORF">A2401_03245</name>
</gene>